<protein>
    <submittedName>
        <fullName evidence="1">Acyltransferase-like protein, chloroplastic</fullName>
    </submittedName>
</protein>
<dbReference type="PANTHER" id="PTHR22753">
    <property type="entry name" value="TRANSMEMBRANE PROTEIN 68"/>
    <property type="match status" value="1"/>
</dbReference>
<accession>A0A438JCZ6</accession>
<dbReference type="Proteomes" id="UP000288805">
    <property type="component" value="Unassembled WGS sequence"/>
</dbReference>
<gene>
    <name evidence="1" type="primary">VvCHDp000632_1</name>
    <name evidence="1" type="ORF">CK203_015067</name>
</gene>
<organism evidence="1 2">
    <name type="scientific">Vitis vinifera</name>
    <name type="common">Grape</name>
    <dbReference type="NCBI Taxonomy" id="29760"/>
    <lineage>
        <taxon>Eukaryota</taxon>
        <taxon>Viridiplantae</taxon>
        <taxon>Streptophyta</taxon>
        <taxon>Embryophyta</taxon>
        <taxon>Tracheophyta</taxon>
        <taxon>Spermatophyta</taxon>
        <taxon>Magnoliopsida</taxon>
        <taxon>eudicotyledons</taxon>
        <taxon>Gunneridae</taxon>
        <taxon>Pentapetalae</taxon>
        <taxon>rosids</taxon>
        <taxon>Vitales</taxon>
        <taxon>Vitaceae</taxon>
        <taxon>Viteae</taxon>
        <taxon>Vitis</taxon>
    </lineage>
</organism>
<dbReference type="EMBL" id="QGNW01000049">
    <property type="protein sequence ID" value="RVX06824.1"/>
    <property type="molecule type" value="Genomic_DNA"/>
</dbReference>
<dbReference type="GO" id="GO:0016746">
    <property type="term" value="F:acyltransferase activity"/>
    <property type="evidence" value="ECO:0007669"/>
    <property type="project" value="UniProtKB-KW"/>
</dbReference>
<keyword evidence="1" id="KW-0808">Transferase</keyword>
<evidence type="ECO:0000313" key="1">
    <source>
        <dbReference type="EMBL" id="RVX06824.1"/>
    </source>
</evidence>
<comment type="caution">
    <text evidence="1">The sequence shown here is derived from an EMBL/GenBank/DDBJ whole genome shotgun (WGS) entry which is preliminary data.</text>
</comment>
<evidence type="ECO:0000313" key="2">
    <source>
        <dbReference type="Proteomes" id="UP000288805"/>
    </source>
</evidence>
<sequence length="94" mass="11118">MIGLMVVVRLQTKICTCQEFYQNFGKPIETEGRKQELREKEKAHEPYLHVKSEVESCRAYLKEKRKGDPYRNILPRLLYQATHGFTSEIPTFEL</sequence>
<reference evidence="1 2" key="1">
    <citation type="journal article" date="2018" name="PLoS Genet.">
        <title>Population sequencing reveals clonal diversity and ancestral inbreeding in the grapevine cultivar Chardonnay.</title>
        <authorList>
            <person name="Roach M.J."/>
            <person name="Johnson D.L."/>
            <person name="Bohlmann J."/>
            <person name="van Vuuren H.J."/>
            <person name="Jones S.J."/>
            <person name="Pretorius I.S."/>
            <person name="Schmidt S.A."/>
            <person name="Borneman A.R."/>
        </authorList>
    </citation>
    <scope>NUCLEOTIDE SEQUENCE [LARGE SCALE GENOMIC DNA]</scope>
    <source>
        <strain evidence="2">cv. Chardonnay</strain>
        <tissue evidence="1">Leaf</tissue>
    </source>
</reference>
<dbReference type="PANTHER" id="PTHR22753:SF24">
    <property type="entry name" value="ESTERASE_LIPASE_THIOESTERASE FAMILY PROTEIN"/>
    <property type="match status" value="1"/>
</dbReference>
<dbReference type="AlphaFoldDB" id="A0A438JCZ6"/>
<proteinExistence type="predicted"/>
<keyword evidence="1" id="KW-0012">Acyltransferase</keyword>
<name>A0A438JCZ6_VITVI</name>